<gene>
    <name evidence="12" type="ORF">JDN41_08690</name>
</gene>
<dbReference type="SMART" id="SM00387">
    <property type="entry name" value="HATPase_c"/>
    <property type="match status" value="1"/>
</dbReference>
<dbReference type="RefSeq" id="WP_037234108.1">
    <property type="nucleotide sequence ID" value="NZ_JAEMUK010000015.1"/>
</dbReference>
<dbReference type="Gene3D" id="3.30.450.20">
    <property type="entry name" value="PAS domain"/>
    <property type="match status" value="1"/>
</dbReference>
<keyword evidence="3 8" id="KW-0597">Phosphoprotein</keyword>
<reference evidence="12 13" key="1">
    <citation type="submission" date="2020-12" db="EMBL/GenBank/DDBJ databases">
        <title>Revised draft genomes of Rhodomicrobium vannielii ATCC 17100 and Rhodomicrobium udaipurense JA643.</title>
        <authorList>
            <person name="Conners E.M."/>
            <person name="Davenport E.J."/>
            <person name="Bose A."/>
        </authorList>
    </citation>
    <scope>NUCLEOTIDE SEQUENCE [LARGE SCALE GENOMIC DNA]</scope>
    <source>
        <strain evidence="12 13">JA643</strain>
    </source>
</reference>
<dbReference type="SUPFAM" id="SSF52172">
    <property type="entry name" value="CheY-like"/>
    <property type="match status" value="1"/>
</dbReference>
<dbReference type="Pfam" id="PF13581">
    <property type="entry name" value="HATPase_c_2"/>
    <property type="match status" value="1"/>
</dbReference>
<evidence type="ECO:0000313" key="13">
    <source>
        <dbReference type="Proteomes" id="UP000623250"/>
    </source>
</evidence>
<feature type="coiled-coil region" evidence="9">
    <location>
        <begin position="126"/>
        <end position="160"/>
    </location>
</feature>
<evidence type="ECO:0000256" key="3">
    <source>
        <dbReference type="ARBA" id="ARBA00022553"/>
    </source>
</evidence>
<dbReference type="GO" id="GO:0005524">
    <property type="term" value="F:ATP binding"/>
    <property type="evidence" value="ECO:0007669"/>
    <property type="project" value="UniProtKB-KW"/>
</dbReference>
<feature type="domain" description="Histidine kinase" evidence="10">
    <location>
        <begin position="264"/>
        <end position="354"/>
    </location>
</feature>
<dbReference type="AlphaFoldDB" id="A0A8I1GHN2"/>
<dbReference type="GO" id="GO:0000160">
    <property type="term" value="P:phosphorelay signal transduction system"/>
    <property type="evidence" value="ECO:0007669"/>
    <property type="project" value="InterPro"/>
</dbReference>
<dbReference type="PROSITE" id="PS50110">
    <property type="entry name" value="RESPONSE_REGULATORY"/>
    <property type="match status" value="1"/>
</dbReference>
<evidence type="ECO:0000256" key="8">
    <source>
        <dbReference type="PROSITE-ProRule" id="PRU00169"/>
    </source>
</evidence>
<sequence>MPNKNPRILIIDDDEGFCQLVSNRLERSGFSVVSANSAAAGLEENAASEFDVVLLDHVLPEQDGLSLLAALQSRSNAPPIVYLTGMQDSRVAVAALKAGAADYVVKDLHGDFLLLLENAITNAMFTTALKRERERAEAAVRTARDEFKALAEERALLLREVNHRVSNSLQLIASLLHFQGDVSGNADVKAALKEANGRVLAVARVHRSLYTSFDVRWVTLSDYLASLIRDLEDVSGGESSNSVISFSGAPIQISPDAAVSIGIVTTELILNALKHAYPNGRGQVRVLIRLRESEIDLLVEDDGVGTQDDPPEKKKRRGLGQRIIAGMAEKLEGALRYEKLSPGTRAVLTFPLGDHIRVLESEKALT</sequence>
<dbReference type="PANTHER" id="PTHR41523:SF8">
    <property type="entry name" value="ETHYLENE RESPONSE SENSOR PROTEIN"/>
    <property type="match status" value="1"/>
</dbReference>
<keyword evidence="5" id="KW-0547">Nucleotide-binding</keyword>
<dbReference type="EMBL" id="JAEMUK010000015">
    <property type="protein sequence ID" value="MBJ7543635.1"/>
    <property type="molecule type" value="Genomic_DNA"/>
</dbReference>
<keyword evidence="13" id="KW-1185">Reference proteome</keyword>
<evidence type="ECO:0000256" key="6">
    <source>
        <dbReference type="ARBA" id="ARBA00022777"/>
    </source>
</evidence>
<dbReference type="InterPro" id="IPR036890">
    <property type="entry name" value="HATPase_C_sf"/>
</dbReference>
<dbReference type="InterPro" id="IPR003594">
    <property type="entry name" value="HATPase_dom"/>
</dbReference>
<evidence type="ECO:0000313" key="12">
    <source>
        <dbReference type="EMBL" id="MBJ7543635.1"/>
    </source>
</evidence>
<dbReference type="SMART" id="SM00448">
    <property type="entry name" value="REC"/>
    <property type="match status" value="1"/>
</dbReference>
<dbReference type="Pfam" id="PF00072">
    <property type="entry name" value="Response_reg"/>
    <property type="match status" value="1"/>
</dbReference>
<evidence type="ECO:0000256" key="2">
    <source>
        <dbReference type="ARBA" id="ARBA00012438"/>
    </source>
</evidence>
<proteinExistence type="predicted"/>
<keyword evidence="9" id="KW-0175">Coiled coil</keyword>
<dbReference type="InterPro" id="IPR005467">
    <property type="entry name" value="His_kinase_dom"/>
</dbReference>
<dbReference type="Gene3D" id="3.40.50.2300">
    <property type="match status" value="1"/>
</dbReference>
<organism evidence="12 13">
    <name type="scientific">Rhodomicrobium udaipurense</name>
    <dbReference type="NCBI Taxonomy" id="1202716"/>
    <lineage>
        <taxon>Bacteria</taxon>
        <taxon>Pseudomonadati</taxon>
        <taxon>Pseudomonadota</taxon>
        <taxon>Alphaproteobacteria</taxon>
        <taxon>Hyphomicrobiales</taxon>
        <taxon>Hyphomicrobiaceae</taxon>
        <taxon>Rhodomicrobium</taxon>
    </lineage>
</organism>
<dbReference type="InterPro" id="IPR001789">
    <property type="entry name" value="Sig_transdc_resp-reg_receiver"/>
</dbReference>
<dbReference type="SUPFAM" id="SSF55874">
    <property type="entry name" value="ATPase domain of HSP90 chaperone/DNA topoisomerase II/histidine kinase"/>
    <property type="match status" value="1"/>
</dbReference>
<dbReference type="EC" id="2.7.13.3" evidence="2"/>
<evidence type="ECO:0000256" key="7">
    <source>
        <dbReference type="ARBA" id="ARBA00022840"/>
    </source>
</evidence>
<dbReference type="PANTHER" id="PTHR41523">
    <property type="entry name" value="TWO-COMPONENT SYSTEM SENSOR PROTEIN"/>
    <property type="match status" value="1"/>
</dbReference>
<keyword evidence="4" id="KW-0808">Transferase</keyword>
<dbReference type="PROSITE" id="PS50109">
    <property type="entry name" value="HIS_KIN"/>
    <property type="match status" value="1"/>
</dbReference>
<feature type="modified residue" description="4-aspartylphosphate" evidence="8">
    <location>
        <position position="56"/>
    </location>
</feature>
<keyword evidence="6" id="KW-0418">Kinase</keyword>
<feature type="domain" description="Response regulatory" evidence="11">
    <location>
        <begin position="7"/>
        <end position="121"/>
    </location>
</feature>
<comment type="caution">
    <text evidence="12">The sequence shown here is derived from an EMBL/GenBank/DDBJ whole genome shotgun (WGS) entry which is preliminary data.</text>
</comment>
<dbReference type="Proteomes" id="UP000623250">
    <property type="component" value="Unassembled WGS sequence"/>
</dbReference>
<evidence type="ECO:0000259" key="10">
    <source>
        <dbReference type="PROSITE" id="PS50109"/>
    </source>
</evidence>
<dbReference type="InterPro" id="IPR011006">
    <property type="entry name" value="CheY-like_superfamily"/>
</dbReference>
<dbReference type="Gene3D" id="3.30.565.10">
    <property type="entry name" value="Histidine kinase-like ATPase, C-terminal domain"/>
    <property type="match status" value="1"/>
</dbReference>
<dbReference type="GO" id="GO:0004673">
    <property type="term" value="F:protein histidine kinase activity"/>
    <property type="evidence" value="ECO:0007669"/>
    <property type="project" value="UniProtKB-EC"/>
</dbReference>
<evidence type="ECO:0000256" key="9">
    <source>
        <dbReference type="SAM" id="Coils"/>
    </source>
</evidence>
<comment type="catalytic activity">
    <reaction evidence="1">
        <text>ATP + protein L-histidine = ADP + protein N-phospho-L-histidine.</text>
        <dbReference type="EC" id="2.7.13.3"/>
    </reaction>
</comment>
<evidence type="ECO:0000256" key="1">
    <source>
        <dbReference type="ARBA" id="ARBA00000085"/>
    </source>
</evidence>
<evidence type="ECO:0000256" key="4">
    <source>
        <dbReference type="ARBA" id="ARBA00022679"/>
    </source>
</evidence>
<accession>A0A8I1GHN2</accession>
<evidence type="ECO:0000256" key="5">
    <source>
        <dbReference type="ARBA" id="ARBA00022741"/>
    </source>
</evidence>
<name>A0A8I1GHN2_9HYPH</name>
<dbReference type="InterPro" id="IPR011495">
    <property type="entry name" value="Sig_transdc_His_kin_sub2_dim/P"/>
</dbReference>
<keyword evidence="7" id="KW-0067">ATP-binding</keyword>
<protein>
    <recommendedName>
        <fullName evidence="2">histidine kinase</fullName>
        <ecNumber evidence="2">2.7.13.3</ecNumber>
    </recommendedName>
</protein>
<dbReference type="Pfam" id="PF07568">
    <property type="entry name" value="HisKA_2"/>
    <property type="match status" value="1"/>
</dbReference>
<dbReference type="CDD" id="cd00156">
    <property type="entry name" value="REC"/>
    <property type="match status" value="1"/>
</dbReference>
<evidence type="ECO:0000259" key="11">
    <source>
        <dbReference type="PROSITE" id="PS50110"/>
    </source>
</evidence>